<gene>
    <name evidence="1" type="primary">fliF_2</name>
    <name evidence="1" type="ORF">NCTC10418_03110</name>
</gene>
<sequence length="67" mass="7333">MNATAAQTKSLEWLNRLRANPKNSIDCCRFRGSGGHGRTDSCGRKPPTTAHYSAIFPIRMVAQLSAN</sequence>
<dbReference type="AlphaFoldDB" id="A0A376KS40"/>
<organism evidence="1 2">
    <name type="scientific">Escherichia coli</name>
    <dbReference type="NCBI Taxonomy" id="562"/>
    <lineage>
        <taxon>Bacteria</taxon>
        <taxon>Pseudomonadati</taxon>
        <taxon>Pseudomonadota</taxon>
        <taxon>Gammaproteobacteria</taxon>
        <taxon>Enterobacterales</taxon>
        <taxon>Enterobacteriaceae</taxon>
        <taxon>Escherichia</taxon>
    </lineage>
</organism>
<accession>A0A376KS40</accession>
<reference evidence="1 2" key="1">
    <citation type="submission" date="2018-06" db="EMBL/GenBank/DDBJ databases">
        <authorList>
            <consortium name="Pathogen Informatics"/>
            <person name="Doyle S."/>
        </authorList>
    </citation>
    <scope>NUCLEOTIDE SEQUENCE [LARGE SCALE GENOMIC DNA]</scope>
    <source>
        <strain evidence="1 2">NCTC10418</strain>
    </source>
</reference>
<keyword evidence="1" id="KW-0969">Cilium</keyword>
<evidence type="ECO:0000313" key="2">
    <source>
        <dbReference type="Proteomes" id="UP000255460"/>
    </source>
</evidence>
<dbReference type="EMBL" id="UFZQ01000001">
    <property type="protein sequence ID" value="STE85498.1"/>
    <property type="molecule type" value="Genomic_DNA"/>
</dbReference>
<dbReference type="Proteomes" id="UP000255460">
    <property type="component" value="Unassembled WGS sequence"/>
</dbReference>
<keyword evidence="1" id="KW-0966">Cell projection</keyword>
<keyword evidence="1" id="KW-0282">Flagellum</keyword>
<protein>
    <submittedName>
        <fullName evidence="1">Flagellar M-ring protein</fullName>
    </submittedName>
</protein>
<name>A0A376KS40_ECOLX</name>
<proteinExistence type="predicted"/>
<evidence type="ECO:0000313" key="1">
    <source>
        <dbReference type="EMBL" id="STE85498.1"/>
    </source>
</evidence>